<dbReference type="PANTHER" id="PTHR31170">
    <property type="entry name" value="BNAC04G53230D PROTEIN"/>
    <property type="match status" value="1"/>
</dbReference>
<dbReference type="InterPro" id="IPR004158">
    <property type="entry name" value="DUF247_pln"/>
</dbReference>
<keyword evidence="2" id="KW-1133">Transmembrane helix</keyword>
<gene>
    <name evidence="3" type="ORF">VNO77_07619</name>
</gene>
<sequence>MPSNSVPEDPEVPEHPEDPEDPEWIVAIDVMLGSLNHAEVQACSISSIPDEIQAPKEDAFKPKEVSIGPLHRRTTRHLQLMEETKWLYMNEFLKRKGSPQQNSGSDVLSVLNDITMLENQIPFIVLKKLYRKVFPQSVRTEIEDDHRIAKLVRKAFGCPLDDSAGGAHILNLMHLSTVQHDNVERKEAKQELKRCATRLKAAGIIIQAETDCQRALVDKFNFKINFSGGVLTIPQLHIKETTEVKWRNLIAWEQSKISVCCKYTSYALFFKGLICCKHDIKLLEEMKVLVNEVNMKNDDLLQLFDTISEGTEHMDSSYSELCGNLNMYRKRKMATVLQRLPIITWHKCVHASEIMLYYWGNWYRLLIRDHIPTVWKFIGVLAAVVLLILTIMQTYYEAPTITIFASSDSHSSPPLLRLGLNNKDIDVLVDPTLGKNYNKNEMFQMIEVEGVLLGVSLIGKLVAVTGIS</sequence>
<evidence type="ECO:0000256" key="1">
    <source>
        <dbReference type="SAM" id="MobiDB-lite"/>
    </source>
</evidence>
<dbReference type="PANTHER" id="PTHR31170:SF20">
    <property type="entry name" value="DUF247 DOMAIN PROTEIN"/>
    <property type="match status" value="1"/>
</dbReference>
<dbReference type="Pfam" id="PF03140">
    <property type="entry name" value="DUF247"/>
    <property type="match status" value="2"/>
</dbReference>
<dbReference type="EMBL" id="JAYMYQ010000002">
    <property type="protein sequence ID" value="KAK7349854.1"/>
    <property type="molecule type" value="Genomic_DNA"/>
</dbReference>
<evidence type="ECO:0000313" key="3">
    <source>
        <dbReference type="EMBL" id="KAK7349854.1"/>
    </source>
</evidence>
<accession>A0AAN9MBL2</accession>
<keyword evidence="4" id="KW-1185">Reference proteome</keyword>
<dbReference type="AlphaFoldDB" id="A0AAN9MBL2"/>
<proteinExistence type="predicted"/>
<organism evidence="3 4">
    <name type="scientific">Canavalia gladiata</name>
    <name type="common">Sword bean</name>
    <name type="synonym">Dolichos gladiatus</name>
    <dbReference type="NCBI Taxonomy" id="3824"/>
    <lineage>
        <taxon>Eukaryota</taxon>
        <taxon>Viridiplantae</taxon>
        <taxon>Streptophyta</taxon>
        <taxon>Embryophyta</taxon>
        <taxon>Tracheophyta</taxon>
        <taxon>Spermatophyta</taxon>
        <taxon>Magnoliopsida</taxon>
        <taxon>eudicotyledons</taxon>
        <taxon>Gunneridae</taxon>
        <taxon>Pentapetalae</taxon>
        <taxon>rosids</taxon>
        <taxon>fabids</taxon>
        <taxon>Fabales</taxon>
        <taxon>Fabaceae</taxon>
        <taxon>Papilionoideae</taxon>
        <taxon>50 kb inversion clade</taxon>
        <taxon>NPAAA clade</taxon>
        <taxon>indigoferoid/millettioid clade</taxon>
        <taxon>Phaseoleae</taxon>
        <taxon>Canavalia</taxon>
    </lineage>
</organism>
<evidence type="ECO:0000313" key="4">
    <source>
        <dbReference type="Proteomes" id="UP001367508"/>
    </source>
</evidence>
<dbReference type="Proteomes" id="UP001367508">
    <property type="component" value="Unassembled WGS sequence"/>
</dbReference>
<feature type="transmembrane region" description="Helical" evidence="2">
    <location>
        <begin position="374"/>
        <end position="396"/>
    </location>
</feature>
<keyword evidence="2" id="KW-0472">Membrane</keyword>
<reference evidence="3 4" key="1">
    <citation type="submission" date="2024-01" db="EMBL/GenBank/DDBJ databases">
        <title>The genomes of 5 underutilized Papilionoideae crops provide insights into root nodulation and disease resistanc.</title>
        <authorList>
            <person name="Jiang F."/>
        </authorList>
    </citation>
    <scope>NUCLEOTIDE SEQUENCE [LARGE SCALE GENOMIC DNA]</scope>
    <source>
        <strain evidence="3">LVBAO_FW01</strain>
        <tissue evidence="3">Leaves</tissue>
    </source>
</reference>
<protein>
    <submittedName>
        <fullName evidence="3">Uncharacterized protein</fullName>
    </submittedName>
</protein>
<feature type="region of interest" description="Disordered" evidence="1">
    <location>
        <begin position="1"/>
        <end position="21"/>
    </location>
</feature>
<keyword evidence="2" id="KW-0812">Transmembrane</keyword>
<name>A0AAN9MBL2_CANGL</name>
<comment type="caution">
    <text evidence="3">The sequence shown here is derived from an EMBL/GenBank/DDBJ whole genome shotgun (WGS) entry which is preliminary data.</text>
</comment>
<evidence type="ECO:0000256" key="2">
    <source>
        <dbReference type="SAM" id="Phobius"/>
    </source>
</evidence>